<comment type="subcellular location">
    <subcellularLocation>
        <location evidence="1">Cell membrane</location>
        <topology evidence="1">Multi-pass membrane protein</topology>
    </subcellularLocation>
</comment>
<feature type="transmembrane region" description="Helical" evidence="7">
    <location>
        <begin position="272"/>
        <end position="292"/>
    </location>
</feature>
<dbReference type="PANTHER" id="PTHR43044">
    <property type="match status" value="1"/>
</dbReference>
<feature type="transmembrane region" description="Helical" evidence="7">
    <location>
        <begin position="313"/>
        <end position="334"/>
    </location>
</feature>
<evidence type="ECO:0000256" key="4">
    <source>
        <dbReference type="ARBA" id="ARBA00022692"/>
    </source>
</evidence>
<keyword evidence="9" id="KW-1185">Reference proteome</keyword>
<dbReference type="EMBL" id="CP063458">
    <property type="protein sequence ID" value="QOV91545.1"/>
    <property type="molecule type" value="Genomic_DNA"/>
</dbReference>
<evidence type="ECO:0000256" key="1">
    <source>
        <dbReference type="ARBA" id="ARBA00004651"/>
    </source>
</evidence>
<feature type="transmembrane region" description="Helical" evidence="7">
    <location>
        <begin position="171"/>
        <end position="193"/>
    </location>
</feature>
<dbReference type="Pfam" id="PF03916">
    <property type="entry name" value="NrfD"/>
    <property type="match status" value="1"/>
</dbReference>
<dbReference type="RefSeq" id="WP_206294843.1">
    <property type="nucleotide sequence ID" value="NZ_CP063458.1"/>
</dbReference>
<evidence type="ECO:0000256" key="2">
    <source>
        <dbReference type="ARBA" id="ARBA00008929"/>
    </source>
</evidence>
<dbReference type="Proteomes" id="UP000593765">
    <property type="component" value="Chromosome"/>
</dbReference>
<keyword evidence="4 7" id="KW-0812">Transmembrane</keyword>
<protein>
    <submittedName>
        <fullName evidence="8">Polysulfide reductase NrfD</fullName>
    </submittedName>
</protein>
<feature type="transmembrane region" description="Helical" evidence="7">
    <location>
        <begin position="231"/>
        <end position="252"/>
    </location>
</feature>
<dbReference type="PANTHER" id="PTHR43044:SF2">
    <property type="entry name" value="POLYSULPHIDE REDUCTASE NRFD"/>
    <property type="match status" value="1"/>
</dbReference>
<evidence type="ECO:0000256" key="6">
    <source>
        <dbReference type="ARBA" id="ARBA00023136"/>
    </source>
</evidence>
<proteinExistence type="inferred from homology"/>
<dbReference type="GO" id="GO:0005886">
    <property type="term" value="C:plasma membrane"/>
    <property type="evidence" value="ECO:0007669"/>
    <property type="project" value="UniProtKB-SubCell"/>
</dbReference>
<feature type="transmembrane region" description="Helical" evidence="7">
    <location>
        <begin position="354"/>
        <end position="372"/>
    </location>
</feature>
<dbReference type="AlphaFoldDB" id="A0A7M2X1I9"/>
<gene>
    <name evidence="8" type="primary">nrfD</name>
    <name evidence="8" type="ORF">IPV69_09370</name>
</gene>
<feature type="transmembrane region" description="Helical" evidence="7">
    <location>
        <begin position="52"/>
        <end position="74"/>
    </location>
</feature>
<keyword evidence="6 7" id="KW-0472">Membrane</keyword>
<evidence type="ECO:0000256" key="7">
    <source>
        <dbReference type="SAM" id="Phobius"/>
    </source>
</evidence>
<feature type="transmembrane region" description="Helical" evidence="7">
    <location>
        <begin position="379"/>
        <end position="404"/>
    </location>
</feature>
<dbReference type="KEGG" id="hbs:IPV69_09370"/>
<evidence type="ECO:0000256" key="3">
    <source>
        <dbReference type="ARBA" id="ARBA00022475"/>
    </source>
</evidence>
<comment type="similarity">
    <text evidence="2">Belongs to the NrfD family.</text>
</comment>
<feature type="transmembrane region" description="Helical" evidence="7">
    <location>
        <begin position="125"/>
        <end position="143"/>
    </location>
</feature>
<dbReference type="InterPro" id="IPR005614">
    <property type="entry name" value="NrfD-like"/>
</dbReference>
<feature type="transmembrane region" description="Helical" evidence="7">
    <location>
        <begin position="94"/>
        <end position="113"/>
    </location>
</feature>
<reference evidence="8 9" key="1">
    <citation type="submission" date="2020-10" db="EMBL/GenBank/DDBJ databases">
        <title>Wide distribution of Phycisphaera-like planctomycetes from WD2101 soil group in peatlands and genome analysis of the first cultivated representative.</title>
        <authorList>
            <person name="Dedysh S.N."/>
            <person name="Beletsky A.V."/>
            <person name="Ivanova A."/>
            <person name="Kulichevskaya I.S."/>
            <person name="Suzina N.E."/>
            <person name="Philippov D.A."/>
            <person name="Rakitin A.L."/>
            <person name="Mardanov A.V."/>
            <person name="Ravin N.V."/>
        </authorList>
    </citation>
    <scope>NUCLEOTIDE SEQUENCE [LARGE SCALE GENOMIC DNA]</scope>
    <source>
        <strain evidence="8 9">M1803</strain>
    </source>
</reference>
<feature type="transmembrane region" description="Helical" evidence="7">
    <location>
        <begin position="424"/>
        <end position="445"/>
    </location>
</feature>
<evidence type="ECO:0000313" key="8">
    <source>
        <dbReference type="EMBL" id="QOV91545.1"/>
    </source>
</evidence>
<organism evidence="8 9">
    <name type="scientific">Humisphaera borealis</name>
    <dbReference type="NCBI Taxonomy" id="2807512"/>
    <lineage>
        <taxon>Bacteria</taxon>
        <taxon>Pseudomonadati</taxon>
        <taxon>Planctomycetota</taxon>
        <taxon>Phycisphaerae</taxon>
        <taxon>Tepidisphaerales</taxon>
        <taxon>Tepidisphaeraceae</taxon>
        <taxon>Humisphaera</taxon>
    </lineage>
</organism>
<keyword evidence="5 7" id="KW-1133">Transmembrane helix</keyword>
<name>A0A7M2X1I9_9BACT</name>
<evidence type="ECO:0000256" key="5">
    <source>
        <dbReference type="ARBA" id="ARBA00022989"/>
    </source>
</evidence>
<evidence type="ECO:0000313" key="9">
    <source>
        <dbReference type="Proteomes" id="UP000593765"/>
    </source>
</evidence>
<accession>A0A7M2X1I9</accession>
<keyword evidence="3" id="KW-1003">Cell membrane</keyword>
<sequence length="502" mass="56281">MSVAAEKPAKKTGLHEGEVWDDYLGAPHTYASVGDKISNVVLTTKVPKLWPVMIAVGLLGTMSLMYAVSVLLAKGVGVWGNNVPVGWAFDIINFVWWIGIGHAGTLISAVLLLVKQQWRTSINRFAEAMTLFAVACAGMYPALHVGRPWLAYWLLPYPNTMGLWPQWRSPLMWDVFAVSTYATVSLLFWYVGLIPDLATLRDKAINKPARFIYGFLSLGWRGSTVHWSRYTVAYLLLAGLSTPLVVSVHTIVSFDFSVGITPGWHATIFPPYFVAGAVFAGFAMVLTLGIPLRHVYGLKDLITGRHLDVMAKVMLTTGLVVGYGYLTEIFLAWYSGDHFEWYMMKNRFFGPYAFVFWLLMLCNIAAIQPLWFKPVRQNIIALFVISMFVNFGMWFERFMIIVMSLHRDFLPSSWGMYTPTHVDIAMFAGTIGFFLLLFFLFVRALPMISIMEMREYVSIKRGDKAASADWKPYKPAVDGEPQPVVVPGGAIAGQHREPGVPQ</sequence>